<evidence type="ECO:0000313" key="4">
    <source>
        <dbReference type="Proteomes" id="UP000218334"/>
    </source>
</evidence>
<sequence length="1095" mass="125827">MPAFEIVNRKRRRVGARTHYNDRIDLEDDYEVIYSHENSVSAAGHVYEAPVTSHTATWVIGDSWAPGDNHEMALDPTGQWFDEELECEVYESRIFQQSECVDEVPKKIRQRSKTSERYRSEYLDEICRHEGRGDYRVQMPEYRCIDCFIDDLVCKECCRRRHRLEPLHRIQRWNGEHFESTCLRKIGLRVQLNHTSMRCRAPIPGHIAFKVLHTTGIHDIAMDYCGCERQIPYHKQLLRRGWYPASHKTPTTCATFHLLEFLHLLSLCSKVSVYDFYRTLEKTSVNTGLAVSKSRIKMLMRMKLQWAHLKLLKRGGRAHCSDGVATTKPRDLAVLCPSCPRPGVNLPEGWESAPPEYQFLYVVILCMDANFRLKNQIVSSFSRDPGLGIGWAYFVPKEDFDRYIRSHTSDEDISTCVGFAALAKADTKFSKGLRFTGVGAVSCARSEFIVAVGNLHKGERYAPMDFIFGTALRDFTKLLFGIISYDIACQWFINLYTQMLGWPTSLKVDGPLTLTPVIPKFHEPAHHAEDHHAFSCNLVKGLGNCDCEGPERIWGSHNALGNSTKTMGPGSRHDVLDDHFGFWNWLKYAAMGLTLARKYRAAIKERLSANLPADLVEGWDRLCVEWENAGFPKDVENPFHVDGEFLSEKEVEEELQEEEEERQRRGGIVRHGTSADKFIILGLQLEDSQAKIRAMAAKHRNKTLTERQDTTLMDQRNVLRTKLESWEPLRAIYMPGLLQYLTDIGDSNGMSLEDADRNPEEMKLWLPSEIPSEWRHEVCVEGLPAIEDRLRMAQCNDALQGIRHALRLKLRMVQFKNKNTRGQHATTRSRSVIDGVHQRALAFATKYRTARQVKLQLIGPGEWEEVLRVLQNKDIRAYTDPECATRGPGRRGTNEDSDEPCRDSELPPEEEINVELDDRGLHGGTGETRRTLSWIWLTTTINLEDGTDKNDEILRSEWCRSRARAKRSEEEVLLLREEMRRVLCFLRWKAEWWVQRIERRDVQRDEGLREGLRVYAGRQRDLQLALRARFQELWTTPLEDMDKEGDLLTHGRSSGNENQGDDDGDDGEESDDDESDGDGDGSDGFDSQDEEDATE</sequence>
<feature type="region of interest" description="Disordered" evidence="1">
    <location>
        <begin position="1041"/>
        <end position="1095"/>
    </location>
</feature>
<evidence type="ECO:0000259" key="2">
    <source>
        <dbReference type="Pfam" id="PF18803"/>
    </source>
</evidence>
<feature type="compositionally biased region" description="Acidic residues" evidence="1">
    <location>
        <begin position="1059"/>
        <end position="1095"/>
    </location>
</feature>
<dbReference type="STRING" id="1076256.A0A2H3BCU0"/>
<dbReference type="AlphaFoldDB" id="A0A2H3BCU0"/>
<reference evidence="4" key="1">
    <citation type="journal article" date="2017" name="Nat. Ecol. Evol.">
        <title>Genome expansion and lineage-specific genetic innovations in the forest pathogenic fungi Armillaria.</title>
        <authorList>
            <person name="Sipos G."/>
            <person name="Prasanna A.N."/>
            <person name="Walter M.C."/>
            <person name="O'Connor E."/>
            <person name="Balint B."/>
            <person name="Krizsan K."/>
            <person name="Kiss B."/>
            <person name="Hess J."/>
            <person name="Varga T."/>
            <person name="Slot J."/>
            <person name="Riley R."/>
            <person name="Boka B."/>
            <person name="Rigling D."/>
            <person name="Barry K."/>
            <person name="Lee J."/>
            <person name="Mihaltcheva S."/>
            <person name="LaButti K."/>
            <person name="Lipzen A."/>
            <person name="Waldron R."/>
            <person name="Moloney N.M."/>
            <person name="Sperisen C."/>
            <person name="Kredics L."/>
            <person name="Vagvoelgyi C."/>
            <person name="Patrignani A."/>
            <person name="Fitzpatrick D."/>
            <person name="Nagy I."/>
            <person name="Doyle S."/>
            <person name="Anderson J.B."/>
            <person name="Grigoriev I.V."/>
            <person name="Gueldener U."/>
            <person name="Muensterkoetter M."/>
            <person name="Nagy L.G."/>
        </authorList>
    </citation>
    <scope>NUCLEOTIDE SEQUENCE [LARGE SCALE GENOMIC DNA]</scope>
    <source>
        <strain evidence="4">28-4</strain>
    </source>
</reference>
<dbReference type="PANTHER" id="PTHR33096:SF1">
    <property type="entry name" value="CXC1-LIKE CYSTEINE CLUSTER ASSOCIATED WITH KDZ TRANSPOSASES DOMAIN-CONTAINING PROTEIN"/>
    <property type="match status" value="1"/>
</dbReference>
<dbReference type="InterPro" id="IPR040521">
    <property type="entry name" value="KDZ"/>
</dbReference>
<evidence type="ECO:0000256" key="1">
    <source>
        <dbReference type="SAM" id="MobiDB-lite"/>
    </source>
</evidence>
<organism evidence="3 4">
    <name type="scientific">Armillaria solidipes</name>
    <dbReference type="NCBI Taxonomy" id="1076256"/>
    <lineage>
        <taxon>Eukaryota</taxon>
        <taxon>Fungi</taxon>
        <taxon>Dikarya</taxon>
        <taxon>Basidiomycota</taxon>
        <taxon>Agaricomycotina</taxon>
        <taxon>Agaricomycetes</taxon>
        <taxon>Agaricomycetidae</taxon>
        <taxon>Agaricales</taxon>
        <taxon>Marasmiineae</taxon>
        <taxon>Physalacriaceae</taxon>
        <taxon>Armillaria</taxon>
    </lineage>
</organism>
<gene>
    <name evidence="3" type="ORF">ARMSODRAFT_990134</name>
</gene>
<feature type="domain" description="CxC2-like cysteine cluster KDZ transposase-associated" evidence="2">
    <location>
        <begin position="183"/>
        <end position="288"/>
    </location>
</feature>
<dbReference type="EMBL" id="KZ293456">
    <property type="protein sequence ID" value="PBK63848.1"/>
    <property type="molecule type" value="Genomic_DNA"/>
</dbReference>
<dbReference type="Pfam" id="PF18758">
    <property type="entry name" value="KDZ"/>
    <property type="match status" value="1"/>
</dbReference>
<evidence type="ECO:0000313" key="3">
    <source>
        <dbReference type="EMBL" id="PBK63848.1"/>
    </source>
</evidence>
<feature type="region of interest" description="Disordered" evidence="1">
    <location>
        <begin position="880"/>
        <end position="910"/>
    </location>
</feature>
<dbReference type="Pfam" id="PF18803">
    <property type="entry name" value="CxC2"/>
    <property type="match status" value="1"/>
</dbReference>
<keyword evidence="4" id="KW-1185">Reference proteome</keyword>
<dbReference type="InterPro" id="IPR041457">
    <property type="entry name" value="CxC2_KDZ-assoc"/>
</dbReference>
<dbReference type="PANTHER" id="PTHR33096">
    <property type="entry name" value="CXC2 DOMAIN-CONTAINING PROTEIN"/>
    <property type="match status" value="1"/>
</dbReference>
<name>A0A2H3BCU0_9AGAR</name>
<accession>A0A2H3BCU0</accession>
<dbReference type="Proteomes" id="UP000218334">
    <property type="component" value="Unassembled WGS sequence"/>
</dbReference>
<proteinExistence type="predicted"/>
<protein>
    <recommendedName>
        <fullName evidence="2">CxC2-like cysteine cluster KDZ transposase-associated domain-containing protein</fullName>
    </recommendedName>
</protein>